<feature type="binding site" evidence="6">
    <location>
        <position position="74"/>
    </location>
    <ligand>
        <name>GTP</name>
        <dbReference type="ChEBI" id="CHEBI:37565"/>
    </ligand>
</feature>
<organism evidence="9 10">
    <name type="scientific">Chlorella vulgaris</name>
    <name type="common">Green alga</name>
    <dbReference type="NCBI Taxonomy" id="3077"/>
    <lineage>
        <taxon>Eukaryota</taxon>
        <taxon>Viridiplantae</taxon>
        <taxon>Chlorophyta</taxon>
        <taxon>core chlorophytes</taxon>
        <taxon>Trebouxiophyceae</taxon>
        <taxon>Chlorellales</taxon>
        <taxon>Chlorellaceae</taxon>
        <taxon>Chlorella clade</taxon>
        <taxon>Chlorella</taxon>
    </lineage>
</organism>
<dbReference type="InterPro" id="IPR024156">
    <property type="entry name" value="Small_GTPase_ARF"/>
</dbReference>
<keyword evidence="3 6" id="KW-0547">Nucleotide-binding</keyword>
<evidence type="ECO:0000256" key="1">
    <source>
        <dbReference type="ARBA" id="ARBA00010290"/>
    </source>
</evidence>
<protein>
    <submittedName>
        <fullName evidence="9">Uncharacterized protein</fullName>
    </submittedName>
</protein>
<keyword evidence="7" id="KW-0460">Magnesium</keyword>
<keyword evidence="2" id="KW-0449">Lipoprotein</keyword>
<dbReference type="EMBL" id="SIDB01000001">
    <property type="protein sequence ID" value="KAI3438324.1"/>
    <property type="molecule type" value="Genomic_DNA"/>
</dbReference>
<dbReference type="PRINTS" id="PR00328">
    <property type="entry name" value="SAR1GTPBP"/>
</dbReference>
<dbReference type="GO" id="GO:0046872">
    <property type="term" value="F:metal ion binding"/>
    <property type="evidence" value="ECO:0007669"/>
    <property type="project" value="UniProtKB-KW"/>
</dbReference>
<dbReference type="InterPro" id="IPR027417">
    <property type="entry name" value="P-loop_NTPase"/>
</dbReference>
<dbReference type="OrthoDB" id="2011769at2759"/>
<dbReference type="Proteomes" id="UP001055712">
    <property type="component" value="Unassembled WGS sequence"/>
</dbReference>
<evidence type="ECO:0000256" key="5">
    <source>
        <dbReference type="ARBA" id="ARBA00023134"/>
    </source>
</evidence>
<evidence type="ECO:0000256" key="3">
    <source>
        <dbReference type="ARBA" id="ARBA00022741"/>
    </source>
</evidence>
<dbReference type="AlphaFoldDB" id="A0A9D4Z1V9"/>
<feature type="binding site" evidence="7">
    <location>
        <position position="52"/>
    </location>
    <ligand>
        <name>Mg(2+)</name>
        <dbReference type="ChEBI" id="CHEBI:18420"/>
    </ligand>
</feature>
<keyword evidence="5 6" id="KW-0342">GTP-binding</keyword>
<evidence type="ECO:0000256" key="7">
    <source>
        <dbReference type="PIRSR" id="PIRSR606689-2"/>
    </source>
</evidence>
<dbReference type="NCBIfam" id="TIGR00231">
    <property type="entry name" value="small_GTP"/>
    <property type="match status" value="1"/>
</dbReference>
<keyword evidence="4" id="KW-0931">ER-Golgi transport</keyword>
<dbReference type="PANTHER" id="PTHR11711">
    <property type="entry name" value="ADP RIBOSYLATION FACTOR-RELATED"/>
    <property type="match status" value="1"/>
</dbReference>
<sequence length="189" mass="21109">MGQLFSSSFAHIWQAWFGSQEYKIVMVGLENAGKTTILYRLHLGELVKTVPTIGSNIEQVKYENLQFEIWDLAGQANLRPSWASYYANTNAVIVVADSTDRARTGILRQELFTQLVHESLTKACVLIFANKQDLQGAMKVSELSEALDLVSLTTHNWHVQASCAITGEGLLDGLNWIAEELRRKQAVPT</sequence>
<dbReference type="InterPro" id="IPR006689">
    <property type="entry name" value="Small_GTPase_ARF/SAR"/>
</dbReference>
<dbReference type="InterPro" id="IPR005225">
    <property type="entry name" value="Small_GTP-bd"/>
</dbReference>
<dbReference type="GO" id="GO:0030010">
    <property type="term" value="P:establishment of cell polarity"/>
    <property type="evidence" value="ECO:0007669"/>
    <property type="project" value="UniProtKB-ARBA"/>
</dbReference>
<dbReference type="Pfam" id="PF00025">
    <property type="entry name" value="Arf"/>
    <property type="match status" value="1"/>
</dbReference>
<dbReference type="Gene3D" id="3.40.50.300">
    <property type="entry name" value="P-loop containing nucleotide triphosphate hydrolases"/>
    <property type="match status" value="1"/>
</dbReference>
<feature type="binding site" evidence="6">
    <location>
        <begin position="28"/>
        <end position="35"/>
    </location>
    <ligand>
        <name>GTP</name>
        <dbReference type="ChEBI" id="CHEBI:37565"/>
    </ligand>
</feature>
<accession>A0A9D4Z1V9</accession>
<dbReference type="GO" id="GO:0003924">
    <property type="term" value="F:GTPase activity"/>
    <property type="evidence" value="ECO:0007669"/>
    <property type="project" value="InterPro"/>
</dbReference>
<evidence type="ECO:0000313" key="10">
    <source>
        <dbReference type="Proteomes" id="UP001055712"/>
    </source>
</evidence>
<gene>
    <name evidence="9" type="ORF">D9Q98_000758</name>
</gene>
<feature type="binding site" evidence="7">
    <location>
        <position position="35"/>
    </location>
    <ligand>
        <name>Mg(2+)</name>
        <dbReference type="ChEBI" id="CHEBI:18420"/>
    </ligand>
</feature>
<dbReference type="SMART" id="SM00178">
    <property type="entry name" value="SAR"/>
    <property type="match status" value="1"/>
</dbReference>
<keyword evidence="10" id="KW-1185">Reference proteome</keyword>
<dbReference type="SMART" id="SM00177">
    <property type="entry name" value="ARF"/>
    <property type="match status" value="1"/>
</dbReference>
<evidence type="ECO:0000256" key="8">
    <source>
        <dbReference type="RuleBase" id="RU003925"/>
    </source>
</evidence>
<keyword evidence="7" id="KW-0479">Metal-binding</keyword>
<reference evidence="9" key="1">
    <citation type="journal article" date="2019" name="Plant J.">
        <title>Chlorella vulgaris genome assembly and annotation reveals the molecular basis for metabolic acclimation to high light conditions.</title>
        <authorList>
            <person name="Cecchin M."/>
            <person name="Marcolungo L."/>
            <person name="Rossato M."/>
            <person name="Girolomoni L."/>
            <person name="Cosentino E."/>
            <person name="Cuine S."/>
            <person name="Li-Beisson Y."/>
            <person name="Delledonne M."/>
            <person name="Ballottari M."/>
        </authorList>
    </citation>
    <scope>NUCLEOTIDE SEQUENCE</scope>
    <source>
        <strain evidence="9">211/11P</strain>
    </source>
</reference>
<comment type="caution">
    <text evidence="9">The sequence shown here is derived from an EMBL/GenBank/DDBJ whole genome shotgun (WGS) entry which is preliminary data.</text>
</comment>
<dbReference type="SUPFAM" id="SSF52540">
    <property type="entry name" value="P-loop containing nucleoside triphosphate hydrolases"/>
    <property type="match status" value="1"/>
</dbReference>
<evidence type="ECO:0000256" key="2">
    <source>
        <dbReference type="ARBA" id="ARBA00022707"/>
    </source>
</evidence>
<reference evidence="9" key="2">
    <citation type="submission" date="2020-11" db="EMBL/GenBank/DDBJ databases">
        <authorList>
            <person name="Cecchin M."/>
            <person name="Marcolungo L."/>
            <person name="Rossato M."/>
            <person name="Girolomoni L."/>
            <person name="Cosentino E."/>
            <person name="Cuine S."/>
            <person name="Li-Beisson Y."/>
            <person name="Delledonne M."/>
            <person name="Ballottari M."/>
        </authorList>
    </citation>
    <scope>NUCLEOTIDE SEQUENCE</scope>
    <source>
        <strain evidence="9">211/11P</strain>
        <tissue evidence="9">Whole cell</tissue>
    </source>
</reference>
<feature type="binding site" evidence="6">
    <location>
        <begin position="130"/>
        <end position="133"/>
    </location>
    <ligand>
        <name>GTP</name>
        <dbReference type="ChEBI" id="CHEBI:37565"/>
    </ligand>
</feature>
<evidence type="ECO:0000256" key="4">
    <source>
        <dbReference type="ARBA" id="ARBA00022892"/>
    </source>
</evidence>
<evidence type="ECO:0000256" key="6">
    <source>
        <dbReference type="PIRSR" id="PIRSR606689-1"/>
    </source>
</evidence>
<comment type="similarity">
    <text evidence="1 8">Belongs to the small GTPase superfamily. Arf family.</text>
</comment>
<dbReference type="GO" id="GO:0016192">
    <property type="term" value="P:vesicle-mediated transport"/>
    <property type="evidence" value="ECO:0007669"/>
    <property type="project" value="UniProtKB-KW"/>
</dbReference>
<evidence type="ECO:0000313" key="9">
    <source>
        <dbReference type="EMBL" id="KAI3438324.1"/>
    </source>
</evidence>
<keyword evidence="2" id="KW-0519">Myristate</keyword>
<dbReference type="PROSITE" id="PS51417">
    <property type="entry name" value="ARF"/>
    <property type="match status" value="1"/>
</dbReference>
<name>A0A9D4Z1V9_CHLVU</name>
<dbReference type="FunFam" id="3.40.50.300:FF:000412">
    <property type="entry name" value="ADP-ribosylation factor 1"/>
    <property type="match status" value="1"/>
</dbReference>
<proteinExistence type="inferred from homology"/>
<keyword evidence="4" id="KW-0813">Transport</keyword>
<dbReference type="GO" id="GO:0005525">
    <property type="term" value="F:GTP binding"/>
    <property type="evidence" value="ECO:0007669"/>
    <property type="project" value="UniProtKB-KW"/>
</dbReference>